<feature type="transmembrane region" description="Helical" evidence="3">
    <location>
        <begin position="65"/>
        <end position="84"/>
    </location>
</feature>
<keyword evidence="3" id="KW-0812">Transmembrane</keyword>
<dbReference type="SMART" id="SM00267">
    <property type="entry name" value="GGDEF"/>
    <property type="match status" value="1"/>
</dbReference>
<dbReference type="RefSeq" id="WP_315653270.1">
    <property type="nucleotide sequence ID" value="NZ_JAVXZY010000015.1"/>
</dbReference>
<comment type="catalytic activity">
    <reaction evidence="2">
        <text>2 GTP = 3',3'-c-di-GMP + 2 diphosphate</text>
        <dbReference type="Rhea" id="RHEA:24898"/>
        <dbReference type="ChEBI" id="CHEBI:33019"/>
        <dbReference type="ChEBI" id="CHEBI:37565"/>
        <dbReference type="ChEBI" id="CHEBI:58805"/>
        <dbReference type="EC" id="2.7.7.65"/>
    </reaction>
</comment>
<dbReference type="CDD" id="cd01949">
    <property type="entry name" value="GGDEF"/>
    <property type="match status" value="1"/>
</dbReference>
<protein>
    <recommendedName>
        <fullName evidence="1">diguanylate cyclase</fullName>
        <ecNumber evidence="1">2.7.7.65</ecNumber>
    </recommendedName>
</protein>
<keyword evidence="5" id="KW-0548">Nucleotidyltransferase</keyword>
<dbReference type="PANTHER" id="PTHR45138">
    <property type="entry name" value="REGULATORY COMPONENTS OF SENSORY TRANSDUCTION SYSTEM"/>
    <property type="match status" value="1"/>
</dbReference>
<gene>
    <name evidence="5" type="ORF">RQP53_24035</name>
</gene>
<evidence type="ECO:0000313" key="6">
    <source>
        <dbReference type="Proteomes" id="UP001246372"/>
    </source>
</evidence>
<dbReference type="SUPFAM" id="SSF55073">
    <property type="entry name" value="Nucleotide cyclase"/>
    <property type="match status" value="1"/>
</dbReference>
<feature type="transmembrane region" description="Helical" evidence="3">
    <location>
        <begin position="96"/>
        <end position="112"/>
    </location>
</feature>
<evidence type="ECO:0000259" key="4">
    <source>
        <dbReference type="PROSITE" id="PS50887"/>
    </source>
</evidence>
<dbReference type="InterPro" id="IPR050469">
    <property type="entry name" value="Diguanylate_Cyclase"/>
</dbReference>
<reference evidence="5" key="1">
    <citation type="submission" date="2023-09" db="EMBL/GenBank/DDBJ databases">
        <title>Paucibacter sp. APW11 Genome sequencing and assembly.</title>
        <authorList>
            <person name="Kim I."/>
        </authorList>
    </citation>
    <scope>NUCLEOTIDE SEQUENCE</scope>
    <source>
        <strain evidence="5">APW11</strain>
    </source>
</reference>
<sequence>MRFDIPTLLSLLLIQVLVLALVLPVLMGWKVSRAARCAQGATALQAAGWLALLLSPLAGSLLEPWLAALALGLLSGGLSALWWALRTWLGERPGRWLMPALPLLLPLGYLLAADNYPIRVGLANAGLGLQLALLALACGLPPGGGAPLAQAESQRWRLLLLVSMAALALATLWRGAVGALDPASYPTLASPHPVNISALVLAHIAVMISMLAVLVAWRGETEAALQRMSQTDALTGLANRRALVGRAAEMMSMARRYDEPLALMMLDLHGLKAVNEQHGQVAGDQALALFAACLTQVQRIGDVVGRVGGEEFAVLLARSDGQGPQALDARLRSALADRAPKELGFALDFSAGWAKLRHGDRNIEDLLRRAEAALYEAKRSGSGRLYAEPGVED</sequence>
<dbReference type="PANTHER" id="PTHR45138:SF9">
    <property type="entry name" value="DIGUANYLATE CYCLASE DGCM-RELATED"/>
    <property type="match status" value="1"/>
</dbReference>
<feature type="transmembrane region" description="Helical" evidence="3">
    <location>
        <begin position="118"/>
        <end position="137"/>
    </location>
</feature>
<evidence type="ECO:0000256" key="1">
    <source>
        <dbReference type="ARBA" id="ARBA00012528"/>
    </source>
</evidence>
<comment type="caution">
    <text evidence="5">The sequence shown here is derived from an EMBL/GenBank/DDBJ whole genome shotgun (WGS) entry which is preliminary data.</text>
</comment>
<keyword evidence="3" id="KW-0472">Membrane</keyword>
<proteinExistence type="predicted"/>
<accession>A0ABU3PIL7</accession>
<dbReference type="Proteomes" id="UP001246372">
    <property type="component" value="Unassembled WGS sequence"/>
</dbReference>
<organism evidence="5 6">
    <name type="scientific">Roseateles aquae</name>
    <dbReference type="NCBI Taxonomy" id="3077235"/>
    <lineage>
        <taxon>Bacteria</taxon>
        <taxon>Pseudomonadati</taxon>
        <taxon>Pseudomonadota</taxon>
        <taxon>Betaproteobacteria</taxon>
        <taxon>Burkholderiales</taxon>
        <taxon>Sphaerotilaceae</taxon>
        <taxon>Roseateles</taxon>
    </lineage>
</organism>
<evidence type="ECO:0000313" key="5">
    <source>
        <dbReference type="EMBL" id="MDT9002373.1"/>
    </source>
</evidence>
<evidence type="ECO:0000256" key="2">
    <source>
        <dbReference type="ARBA" id="ARBA00034247"/>
    </source>
</evidence>
<feature type="transmembrane region" description="Helical" evidence="3">
    <location>
        <begin position="158"/>
        <end position="176"/>
    </location>
</feature>
<dbReference type="EC" id="2.7.7.65" evidence="1"/>
<feature type="domain" description="GGDEF" evidence="4">
    <location>
        <begin position="259"/>
        <end position="390"/>
    </location>
</feature>
<keyword evidence="6" id="KW-1185">Reference proteome</keyword>
<feature type="transmembrane region" description="Helical" evidence="3">
    <location>
        <begin position="6"/>
        <end position="29"/>
    </location>
</feature>
<dbReference type="Pfam" id="PF00990">
    <property type="entry name" value="GGDEF"/>
    <property type="match status" value="1"/>
</dbReference>
<name>A0ABU3PIL7_9BURK</name>
<evidence type="ECO:0000256" key="3">
    <source>
        <dbReference type="SAM" id="Phobius"/>
    </source>
</evidence>
<feature type="transmembrane region" description="Helical" evidence="3">
    <location>
        <begin position="196"/>
        <end position="217"/>
    </location>
</feature>
<keyword evidence="3" id="KW-1133">Transmembrane helix</keyword>
<dbReference type="InterPro" id="IPR029787">
    <property type="entry name" value="Nucleotide_cyclase"/>
</dbReference>
<dbReference type="InterPro" id="IPR000160">
    <property type="entry name" value="GGDEF_dom"/>
</dbReference>
<dbReference type="PROSITE" id="PS50887">
    <property type="entry name" value="GGDEF"/>
    <property type="match status" value="1"/>
</dbReference>
<dbReference type="Gene3D" id="3.30.70.270">
    <property type="match status" value="1"/>
</dbReference>
<dbReference type="NCBIfam" id="TIGR00254">
    <property type="entry name" value="GGDEF"/>
    <property type="match status" value="1"/>
</dbReference>
<dbReference type="InterPro" id="IPR043128">
    <property type="entry name" value="Rev_trsase/Diguanyl_cyclase"/>
</dbReference>
<dbReference type="EMBL" id="JAVXZY010000015">
    <property type="protein sequence ID" value="MDT9002373.1"/>
    <property type="molecule type" value="Genomic_DNA"/>
</dbReference>
<keyword evidence="5" id="KW-0808">Transferase</keyword>
<dbReference type="GO" id="GO:0052621">
    <property type="term" value="F:diguanylate cyclase activity"/>
    <property type="evidence" value="ECO:0007669"/>
    <property type="project" value="UniProtKB-EC"/>
</dbReference>